<dbReference type="InParanoid" id="K1XBX7"/>
<dbReference type="AlphaFoldDB" id="K1XBX7"/>
<accession>K1XBX7</accession>
<protein>
    <submittedName>
        <fullName evidence="1">Uncharacterized protein</fullName>
    </submittedName>
</protein>
<reference evidence="1 2" key="1">
    <citation type="journal article" date="2012" name="BMC Genomics">
        <title>Sequencing the genome of Marssonina brunnea reveals fungus-poplar co-evolution.</title>
        <authorList>
            <person name="Zhu S."/>
            <person name="Cao Y.-Z."/>
            <person name="Jiang C."/>
            <person name="Tan B.-Y."/>
            <person name="Wang Z."/>
            <person name="Feng S."/>
            <person name="Zhang L."/>
            <person name="Su X.-H."/>
            <person name="Brejova B."/>
            <person name="Vinar T."/>
            <person name="Xu M."/>
            <person name="Wang M.-X."/>
            <person name="Zhang S.-G."/>
            <person name="Huang M.-R."/>
            <person name="Wu R."/>
            <person name="Zhou Y."/>
        </authorList>
    </citation>
    <scope>NUCLEOTIDE SEQUENCE [LARGE SCALE GENOMIC DNA]</scope>
    <source>
        <strain evidence="1 2">MB_m1</strain>
    </source>
</reference>
<organism evidence="1 2">
    <name type="scientific">Marssonina brunnea f. sp. multigermtubi (strain MB_m1)</name>
    <name type="common">Marssonina leaf spot fungus</name>
    <dbReference type="NCBI Taxonomy" id="1072389"/>
    <lineage>
        <taxon>Eukaryota</taxon>
        <taxon>Fungi</taxon>
        <taxon>Dikarya</taxon>
        <taxon>Ascomycota</taxon>
        <taxon>Pezizomycotina</taxon>
        <taxon>Leotiomycetes</taxon>
        <taxon>Helotiales</taxon>
        <taxon>Drepanopezizaceae</taxon>
        <taxon>Drepanopeziza</taxon>
    </lineage>
</organism>
<dbReference type="KEGG" id="mbe:MBM_03236"/>
<sequence length="787" mass="88692">MSNYEIPVPRKGGLRINPFPPLRERPPTTISSLPVNPGLFPYPGNLKVTEFALKYHIRPQLLQYNDTLNFTDPGTLKSFLTPIPFLPPGTSDEVYRKAFNISYIQTSLMKGNSSAALLDREVFTPRQLKAPNAVCPIHPMLARHRWSTVEPGGVLYPICDSEGKVNDDGTRVTYGVWHGSCDLAWDTLQPSLVLASIILSTIHEHPWFDAFMLGDELPVDPNSYPPAAMLGEQNHPTKHRNFILRPPFPDNFAECKAYKEELEQYHGLADMAWGFASMDRAYNNNEYSGSKRVDGYSTWNRYTNSCHLFLSYEKVALLLRKDLNDADRLTLQFEIANTIMHEMMHAYGLAKRQRYQVQSGHPDTVPYMDEPYFLDEQCAELGLSMESALWGGCLQNVTEKGLSPPLGLGLYRPPMPDLCSDPVLTKPPIPTHDFFRPIQAEFYEGIHQADFWDFRYRSYRTAKPGPIRRNGQIADLYSTKDKSKAGPWRTIMDPQEYQQAIQLRSLAHIMLNNVLRMGPADRADFARRSQQKADYDKVIALLEERKRQVGALWDQAEILSRIDITQGGYDTAVGLQSLLTLFDQMMSKSFDVLTAMQKLDSDGAPYAGCRSGSQEFCHGLRNMVEVMEGSGIRSIEAQVARASAAVDDLWRQLTLTPENPDGTGAADERRRASDAEVGYIQLAQNARSYLDADRKQDSLNICTELISHMSPSLLVKCSARVTVAYNDEVELEERIAMAERAVTTLKATRAPPGREAEQKQVLDLGVEILKRLAIELEAEDSDEDIHT</sequence>
<proteinExistence type="predicted"/>
<name>K1XBX7_MARBU</name>
<evidence type="ECO:0000313" key="1">
    <source>
        <dbReference type="EMBL" id="EKD18243.1"/>
    </source>
</evidence>
<dbReference type="OrthoDB" id="10254945at2759"/>
<evidence type="ECO:0000313" key="2">
    <source>
        <dbReference type="Proteomes" id="UP000006753"/>
    </source>
</evidence>
<keyword evidence="2" id="KW-1185">Reference proteome</keyword>
<dbReference type="HOGENOM" id="CLU_356418_0_0_1"/>
<dbReference type="EMBL" id="JH921433">
    <property type="protein sequence ID" value="EKD18243.1"/>
    <property type="molecule type" value="Genomic_DNA"/>
</dbReference>
<dbReference type="Proteomes" id="UP000006753">
    <property type="component" value="Unassembled WGS sequence"/>
</dbReference>
<gene>
    <name evidence="1" type="ORF">MBM_03236</name>
</gene>
<dbReference type="GeneID" id="18759171"/>
<dbReference type="RefSeq" id="XP_007291125.1">
    <property type="nucleotide sequence ID" value="XM_007291063.1"/>
</dbReference>